<comment type="caution">
    <text evidence="4">The sequence shown here is derived from an EMBL/GenBank/DDBJ whole genome shotgun (WGS) entry which is preliminary data.</text>
</comment>
<dbReference type="InterPro" id="IPR016035">
    <property type="entry name" value="Acyl_Trfase/lysoPLipase"/>
</dbReference>
<keyword evidence="5" id="KW-1185">Reference proteome</keyword>
<dbReference type="PROSITE" id="PS51635">
    <property type="entry name" value="PNPLA"/>
    <property type="match status" value="1"/>
</dbReference>
<evidence type="ECO:0000256" key="1">
    <source>
        <dbReference type="ARBA" id="ARBA00023098"/>
    </source>
</evidence>
<evidence type="ECO:0000313" key="5">
    <source>
        <dbReference type="Proteomes" id="UP000281431"/>
    </source>
</evidence>
<dbReference type="Gene3D" id="3.40.1090.10">
    <property type="entry name" value="Cytosolic phospholipase A2 catalytic domain"/>
    <property type="match status" value="2"/>
</dbReference>
<name>A0A3N6MLN0_NATCH</name>
<feature type="compositionally biased region" description="Low complexity" evidence="2">
    <location>
        <begin position="37"/>
        <end position="48"/>
    </location>
</feature>
<feature type="region of interest" description="Disordered" evidence="2">
    <location>
        <begin position="1"/>
        <end position="49"/>
    </location>
</feature>
<dbReference type="OrthoDB" id="371677at2157"/>
<accession>A0A3N6MLN0</accession>
<evidence type="ECO:0000256" key="2">
    <source>
        <dbReference type="SAM" id="MobiDB-lite"/>
    </source>
</evidence>
<proteinExistence type="predicted"/>
<dbReference type="SUPFAM" id="SSF52151">
    <property type="entry name" value="FabD/lysophospholipase-like"/>
    <property type="match status" value="1"/>
</dbReference>
<dbReference type="Pfam" id="PF01734">
    <property type="entry name" value="Patatin"/>
    <property type="match status" value="1"/>
</dbReference>
<evidence type="ECO:0000259" key="3">
    <source>
        <dbReference type="PROSITE" id="PS51635"/>
    </source>
</evidence>
<dbReference type="AlphaFoldDB" id="A0A3N6MLN0"/>
<dbReference type="GO" id="GO:0006629">
    <property type="term" value="P:lipid metabolic process"/>
    <property type="evidence" value="ECO:0007669"/>
    <property type="project" value="UniProtKB-KW"/>
</dbReference>
<gene>
    <name evidence="4" type="ORF">EA472_19685</name>
</gene>
<feature type="domain" description="PNPLA" evidence="3">
    <location>
        <begin position="51"/>
        <end position="249"/>
    </location>
</feature>
<organism evidence="4 5">
    <name type="scientific">Natrarchaeobius chitinivorans</name>
    <dbReference type="NCBI Taxonomy" id="1679083"/>
    <lineage>
        <taxon>Archaea</taxon>
        <taxon>Methanobacteriati</taxon>
        <taxon>Methanobacteriota</taxon>
        <taxon>Stenosarchaea group</taxon>
        <taxon>Halobacteria</taxon>
        <taxon>Halobacteriales</taxon>
        <taxon>Natrialbaceae</taxon>
        <taxon>Natrarchaeobius</taxon>
    </lineage>
</organism>
<dbReference type="InterPro" id="IPR002641">
    <property type="entry name" value="PNPLA_dom"/>
</dbReference>
<keyword evidence="1" id="KW-0443">Lipid metabolism</keyword>
<dbReference type="EMBL" id="REFZ01000021">
    <property type="protein sequence ID" value="RQG96931.1"/>
    <property type="molecule type" value="Genomic_DNA"/>
</dbReference>
<evidence type="ECO:0000313" key="4">
    <source>
        <dbReference type="EMBL" id="RQG96931.1"/>
    </source>
</evidence>
<dbReference type="Proteomes" id="UP000281431">
    <property type="component" value="Unassembled WGS sequence"/>
</dbReference>
<reference evidence="4 5" key="1">
    <citation type="submission" date="2018-10" db="EMBL/GenBank/DDBJ databases">
        <title>Natrarchaeobius chitinivorans gen. nov., sp. nov., and Natrarchaeobius haloalkaliphilus sp. nov., alkaliphilic, chitin-utilizing haloarchaea from hypersaline alkaline lakes.</title>
        <authorList>
            <person name="Sorokin D.Y."/>
            <person name="Elcheninov A.G."/>
            <person name="Kostrikina N.A."/>
            <person name="Bale N.J."/>
            <person name="Sinninghe Damste J.S."/>
            <person name="Khijniak T.V."/>
            <person name="Kublanov I.V."/>
            <person name="Toshchakov S.V."/>
        </authorList>
    </citation>
    <scope>NUCLEOTIDE SEQUENCE [LARGE SCALE GENOMIC DNA]</scope>
    <source>
        <strain evidence="4 5">AArcht7</strain>
    </source>
</reference>
<protein>
    <submittedName>
        <fullName evidence="4">Patatin-like phospholipase family protein</fullName>
    </submittedName>
</protein>
<sequence>MSENAPTSGGPPADDPEPTRAEESADDGTPAAEEKLSSTTDGGSDPTTVAIACQGGGSHTAFTGGVLAGLLGEWEDHEYDLVGISGTSGGAFNALAAWYGLVTADADRSVELLEAIWDDLVADDVFDRVVNDGVVAWSRLESVGLGIPRVSPYLNPGSRIGQERIVDTLERHIDFDAIPDLCGYDTPELVVGTVDVQEGEFETFVNEEVTPRAVLASAAVPTLFEGVEVHGTLHWDGIFSQNPPVKDLLHLPPDRKPEELWVIQINPQRREGVPRSLDDIVDRRNELAGNLSLNQELRFVEYVNHWLDRGYLPEDRFERIDVHRLQLPDRHHASTKLDRSPEFLEGLWERGETRAAAFLNGR</sequence>